<sequence>MKMIRRLRLIVLR</sequence>
<evidence type="ECO:0000313" key="1">
    <source>
        <dbReference type="EMBL" id="MBX55951.1"/>
    </source>
</evidence>
<organism evidence="1">
    <name type="scientific">Rhizophora mucronata</name>
    <name type="common">Asiatic mangrove</name>
    <dbReference type="NCBI Taxonomy" id="61149"/>
    <lineage>
        <taxon>Eukaryota</taxon>
        <taxon>Viridiplantae</taxon>
        <taxon>Streptophyta</taxon>
        <taxon>Embryophyta</taxon>
        <taxon>Tracheophyta</taxon>
        <taxon>Spermatophyta</taxon>
        <taxon>Magnoliopsida</taxon>
        <taxon>eudicotyledons</taxon>
        <taxon>Gunneridae</taxon>
        <taxon>Pentapetalae</taxon>
        <taxon>rosids</taxon>
        <taxon>fabids</taxon>
        <taxon>Malpighiales</taxon>
        <taxon>Rhizophoraceae</taxon>
        <taxon>Rhizophora</taxon>
    </lineage>
</organism>
<name>A0A2P2PMQ9_RHIMU</name>
<proteinExistence type="predicted"/>
<reference evidence="1" key="1">
    <citation type="submission" date="2018-02" db="EMBL/GenBank/DDBJ databases">
        <title>Rhizophora mucronata_Transcriptome.</title>
        <authorList>
            <person name="Meera S.P."/>
            <person name="Sreeshan A."/>
            <person name="Augustine A."/>
        </authorList>
    </citation>
    <scope>NUCLEOTIDE SEQUENCE</scope>
    <source>
        <tissue evidence="1">Leaf</tissue>
    </source>
</reference>
<dbReference type="EMBL" id="GGEC01075467">
    <property type="protein sequence ID" value="MBX55951.1"/>
    <property type="molecule type" value="Transcribed_RNA"/>
</dbReference>
<accession>A0A2P2PMQ9</accession>
<protein>
    <submittedName>
        <fullName evidence="1">Uncharacterized protein</fullName>
    </submittedName>
</protein>